<dbReference type="EMBL" id="BPVZ01000048">
    <property type="protein sequence ID" value="GKV17452.1"/>
    <property type="molecule type" value="Genomic_DNA"/>
</dbReference>
<keyword evidence="4" id="KW-1185">Reference proteome</keyword>
<feature type="domain" description="EF-hand" evidence="2">
    <location>
        <begin position="20"/>
        <end position="55"/>
    </location>
</feature>
<dbReference type="PROSITE" id="PS50222">
    <property type="entry name" value="EF_HAND_2"/>
    <property type="match status" value="1"/>
</dbReference>
<gene>
    <name evidence="3" type="ORF">SLEP1_g27963</name>
</gene>
<accession>A0AAV5K1E8</accession>
<dbReference type="Gene3D" id="1.10.238.10">
    <property type="entry name" value="EF-hand"/>
    <property type="match status" value="1"/>
</dbReference>
<name>A0AAV5K1E8_9ROSI</name>
<evidence type="ECO:0000313" key="3">
    <source>
        <dbReference type="EMBL" id="GKV17452.1"/>
    </source>
</evidence>
<dbReference type="PROSITE" id="PS00018">
    <property type="entry name" value="EF_HAND_1"/>
    <property type="match status" value="1"/>
</dbReference>
<evidence type="ECO:0000259" key="2">
    <source>
        <dbReference type="PROSITE" id="PS50222"/>
    </source>
</evidence>
<dbReference type="InterPro" id="IPR018247">
    <property type="entry name" value="EF_Hand_1_Ca_BS"/>
</dbReference>
<reference evidence="3 4" key="1">
    <citation type="journal article" date="2021" name="Commun. Biol.">
        <title>The genome of Shorea leprosula (Dipterocarpaceae) highlights the ecological relevance of drought in aseasonal tropical rainforests.</title>
        <authorList>
            <person name="Ng K.K.S."/>
            <person name="Kobayashi M.J."/>
            <person name="Fawcett J.A."/>
            <person name="Hatakeyama M."/>
            <person name="Paape T."/>
            <person name="Ng C.H."/>
            <person name="Ang C.C."/>
            <person name="Tnah L.H."/>
            <person name="Lee C.T."/>
            <person name="Nishiyama T."/>
            <person name="Sese J."/>
            <person name="O'Brien M.J."/>
            <person name="Copetti D."/>
            <person name="Mohd Noor M.I."/>
            <person name="Ong R.C."/>
            <person name="Putra M."/>
            <person name="Sireger I.Z."/>
            <person name="Indrioko S."/>
            <person name="Kosugi Y."/>
            <person name="Izuno A."/>
            <person name="Isagi Y."/>
            <person name="Lee S.L."/>
            <person name="Shimizu K.K."/>
        </authorList>
    </citation>
    <scope>NUCLEOTIDE SEQUENCE [LARGE SCALE GENOMIC DNA]</scope>
    <source>
        <strain evidence="3">214</strain>
    </source>
</reference>
<dbReference type="InterPro" id="IPR011992">
    <property type="entry name" value="EF-hand-dom_pair"/>
</dbReference>
<dbReference type="AlphaFoldDB" id="A0AAV5K1E8"/>
<dbReference type="Proteomes" id="UP001054252">
    <property type="component" value="Unassembled WGS sequence"/>
</dbReference>
<protein>
    <recommendedName>
        <fullName evidence="2">EF-hand domain-containing protein</fullName>
    </recommendedName>
</protein>
<evidence type="ECO:0000256" key="1">
    <source>
        <dbReference type="ARBA" id="ARBA00022837"/>
    </source>
</evidence>
<dbReference type="GO" id="GO:0005509">
    <property type="term" value="F:calcium ion binding"/>
    <property type="evidence" value="ECO:0007669"/>
    <property type="project" value="InterPro"/>
</dbReference>
<organism evidence="3 4">
    <name type="scientific">Rubroshorea leprosula</name>
    <dbReference type="NCBI Taxonomy" id="152421"/>
    <lineage>
        <taxon>Eukaryota</taxon>
        <taxon>Viridiplantae</taxon>
        <taxon>Streptophyta</taxon>
        <taxon>Embryophyta</taxon>
        <taxon>Tracheophyta</taxon>
        <taxon>Spermatophyta</taxon>
        <taxon>Magnoliopsida</taxon>
        <taxon>eudicotyledons</taxon>
        <taxon>Gunneridae</taxon>
        <taxon>Pentapetalae</taxon>
        <taxon>rosids</taxon>
        <taxon>malvids</taxon>
        <taxon>Malvales</taxon>
        <taxon>Dipterocarpaceae</taxon>
        <taxon>Rubroshorea</taxon>
    </lineage>
</organism>
<dbReference type="SUPFAM" id="SSF47473">
    <property type="entry name" value="EF-hand"/>
    <property type="match status" value="1"/>
</dbReference>
<evidence type="ECO:0000313" key="4">
    <source>
        <dbReference type="Proteomes" id="UP001054252"/>
    </source>
</evidence>
<comment type="caution">
    <text evidence="3">The sequence shown here is derived from an EMBL/GenBank/DDBJ whole genome shotgun (WGS) entry which is preliminary data.</text>
</comment>
<sequence>MLASFNFVDFIGLYFVRIEIDDEELARFAEHVDKDNNGIITFEEWRDFLLLYPHEATIEVLRTFIITGKEFALKILENMLLFQKASANTFSEVNILLLVE</sequence>
<proteinExistence type="predicted"/>
<dbReference type="InterPro" id="IPR002048">
    <property type="entry name" value="EF_hand_dom"/>
</dbReference>
<keyword evidence="1" id="KW-0106">Calcium</keyword>